<dbReference type="KEGG" id="mnv:MNVI_39650"/>
<accession>A0A7I7PJ44</accession>
<dbReference type="EMBL" id="AP022583">
    <property type="protein sequence ID" value="BBY08647.1"/>
    <property type="molecule type" value="Genomic_DNA"/>
</dbReference>
<dbReference type="Proteomes" id="UP000466894">
    <property type="component" value="Chromosome"/>
</dbReference>
<protein>
    <submittedName>
        <fullName evidence="1">Uncharacterized protein</fullName>
    </submittedName>
</protein>
<evidence type="ECO:0000313" key="1">
    <source>
        <dbReference type="EMBL" id="BBY08647.1"/>
    </source>
</evidence>
<proteinExistence type="predicted"/>
<dbReference type="AlphaFoldDB" id="A0A7I7PJ44"/>
<organism evidence="1 2">
    <name type="scientific">Mycobacterium noviomagense</name>
    <dbReference type="NCBI Taxonomy" id="459858"/>
    <lineage>
        <taxon>Bacteria</taxon>
        <taxon>Bacillati</taxon>
        <taxon>Actinomycetota</taxon>
        <taxon>Actinomycetes</taxon>
        <taxon>Mycobacteriales</taxon>
        <taxon>Mycobacteriaceae</taxon>
        <taxon>Mycobacterium</taxon>
    </lineage>
</organism>
<gene>
    <name evidence="1" type="ORF">MNVI_39650</name>
</gene>
<evidence type="ECO:0000313" key="2">
    <source>
        <dbReference type="Proteomes" id="UP000466894"/>
    </source>
</evidence>
<reference evidence="1 2" key="1">
    <citation type="journal article" date="2019" name="Emerg. Microbes Infect.">
        <title>Comprehensive subspecies identification of 175 nontuberculous mycobacteria species based on 7547 genomic profiles.</title>
        <authorList>
            <person name="Matsumoto Y."/>
            <person name="Kinjo T."/>
            <person name="Motooka D."/>
            <person name="Nabeya D."/>
            <person name="Jung N."/>
            <person name="Uechi K."/>
            <person name="Horii T."/>
            <person name="Iida T."/>
            <person name="Fujita J."/>
            <person name="Nakamura S."/>
        </authorList>
    </citation>
    <scope>NUCLEOTIDE SEQUENCE [LARGE SCALE GENOMIC DNA]</scope>
    <source>
        <strain evidence="1 2">JCM 16367</strain>
    </source>
</reference>
<sequence>MRVAGAFFAAATAWGGASTLFGGATSAAFVGAPEGRGLIFGARTGTVLVGGGLGGITSGVCAGGTGSGGSSRGGSGAMLGDDWAGRGGASSKHDLVDGRWYIDTHERHSSQKFGFDPAPTHGADCATPGMLATTENGAKARAAAAAIPSAFIS</sequence>
<name>A0A7I7PJ44_9MYCO</name>